<evidence type="ECO:0000313" key="8">
    <source>
        <dbReference type="Proteomes" id="UP001239909"/>
    </source>
</evidence>
<dbReference type="InterPro" id="IPR003439">
    <property type="entry name" value="ABC_transporter-like_ATP-bd"/>
</dbReference>
<evidence type="ECO:0000256" key="5">
    <source>
        <dbReference type="ARBA" id="ARBA00022970"/>
    </source>
</evidence>
<proteinExistence type="inferred from homology"/>
<organism evidence="7 8">
    <name type="scientific">Paralimibaculum aggregatum</name>
    <dbReference type="NCBI Taxonomy" id="3036245"/>
    <lineage>
        <taxon>Bacteria</taxon>
        <taxon>Pseudomonadati</taxon>
        <taxon>Pseudomonadota</taxon>
        <taxon>Alphaproteobacteria</taxon>
        <taxon>Rhodobacterales</taxon>
        <taxon>Paracoccaceae</taxon>
        <taxon>Paralimibaculum</taxon>
    </lineage>
</organism>
<sequence>MSAAMPAPPAGAPVLAVEGLTVAIQKVTILHGISLSIEAGEMVALIGHNGAGKTTFLRALMGIQPLAAGRIDFAGARISDQPLHRRAALRIGYMPEDRRLIPTLSVAENILLPGWTTGIADAAERLEGIYAMIPEIAKVASRPALSLSGGQQKLVALARALMIGDRLLLLDEPFEGVAPALVERFQEIVAGLRSEARTVLICDSSLDRERSLYSRWMTIERGAVVTGMDGREGQPAA</sequence>
<dbReference type="PROSITE" id="PS50893">
    <property type="entry name" value="ABC_TRANSPORTER_2"/>
    <property type="match status" value="1"/>
</dbReference>
<dbReference type="PANTHER" id="PTHR43820:SF4">
    <property type="entry name" value="HIGH-AFFINITY BRANCHED-CHAIN AMINO ACID TRANSPORT ATP-BINDING PROTEIN LIVF"/>
    <property type="match status" value="1"/>
</dbReference>
<dbReference type="InterPro" id="IPR003593">
    <property type="entry name" value="AAA+_ATPase"/>
</dbReference>
<evidence type="ECO:0000259" key="6">
    <source>
        <dbReference type="PROSITE" id="PS50893"/>
    </source>
</evidence>
<evidence type="ECO:0000256" key="4">
    <source>
        <dbReference type="ARBA" id="ARBA00022840"/>
    </source>
</evidence>
<keyword evidence="8" id="KW-1185">Reference proteome</keyword>
<reference evidence="7 8" key="1">
    <citation type="submission" date="2023-04" db="EMBL/GenBank/DDBJ databases">
        <title>Marinoamorphus aggregata gen. nov., sp. Nov., isolate from tissue of brittle star Ophioplocus japonicus.</title>
        <authorList>
            <person name="Kawano K."/>
            <person name="Sawayama S."/>
            <person name="Nakagawa S."/>
        </authorList>
    </citation>
    <scope>NUCLEOTIDE SEQUENCE [LARGE SCALE GENOMIC DNA]</scope>
    <source>
        <strain evidence="7 8">NKW23</strain>
    </source>
</reference>
<name>A0ABQ6LL60_9RHOB</name>
<protein>
    <submittedName>
        <fullName evidence="7">ABC transporter ATP-binding protein</fullName>
    </submittedName>
</protein>
<dbReference type="GO" id="GO:0005524">
    <property type="term" value="F:ATP binding"/>
    <property type="evidence" value="ECO:0007669"/>
    <property type="project" value="UniProtKB-KW"/>
</dbReference>
<feature type="domain" description="ABC transporter" evidence="6">
    <location>
        <begin position="15"/>
        <end position="237"/>
    </location>
</feature>
<evidence type="ECO:0000256" key="3">
    <source>
        <dbReference type="ARBA" id="ARBA00022741"/>
    </source>
</evidence>
<dbReference type="Pfam" id="PF00005">
    <property type="entry name" value="ABC_tran"/>
    <property type="match status" value="1"/>
</dbReference>
<evidence type="ECO:0000256" key="2">
    <source>
        <dbReference type="ARBA" id="ARBA00022448"/>
    </source>
</evidence>
<keyword evidence="3" id="KW-0547">Nucleotide-binding</keyword>
<dbReference type="SUPFAM" id="SSF52540">
    <property type="entry name" value="P-loop containing nucleoside triphosphate hydrolases"/>
    <property type="match status" value="1"/>
</dbReference>
<accession>A0ABQ6LL60</accession>
<dbReference type="InterPro" id="IPR052156">
    <property type="entry name" value="BCAA_Transport_ATP-bd_LivF"/>
</dbReference>
<evidence type="ECO:0000313" key="7">
    <source>
        <dbReference type="EMBL" id="GMG83955.1"/>
    </source>
</evidence>
<dbReference type="Proteomes" id="UP001239909">
    <property type="component" value="Unassembled WGS sequence"/>
</dbReference>
<dbReference type="InterPro" id="IPR027417">
    <property type="entry name" value="P-loop_NTPase"/>
</dbReference>
<keyword evidence="2" id="KW-0813">Transport</keyword>
<gene>
    <name evidence="7" type="ORF">LNKW23_31690</name>
</gene>
<dbReference type="EMBL" id="BSYI01000027">
    <property type="protein sequence ID" value="GMG83955.1"/>
    <property type="molecule type" value="Genomic_DNA"/>
</dbReference>
<keyword evidence="4 7" id="KW-0067">ATP-binding</keyword>
<comment type="caution">
    <text evidence="7">The sequence shown here is derived from an EMBL/GenBank/DDBJ whole genome shotgun (WGS) entry which is preliminary data.</text>
</comment>
<keyword evidence="5" id="KW-0029">Amino-acid transport</keyword>
<dbReference type="InterPro" id="IPR017871">
    <property type="entry name" value="ABC_transporter-like_CS"/>
</dbReference>
<dbReference type="Gene3D" id="3.40.50.300">
    <property type="entry name" value="P-loop containing nucleotide triphosphate hydrolases"/>
    <property type="match status" value="1"/>
</dbReference>
<dbReference type="PROSITE" id="PS00211">
    <property type="entry name" value="ABC_TRANSPORTER_1"/>
    <property type="match status" value="1"/>
</dbReference>
<dbReference type="SMART" id="SM00382">
    <property type="entry name" value="AAA"/>
    <property type="match status" value="1"/>
</dbReference>
<comment type="similarity">
    <text evidence="1">Belongs to the ABC transporter superfamily.</text>
</comment>
<evidence type="ECO:0000256" key="1">
    <source>
        <dbReference type="ARBA" id="ARBA00005417"/>
    </source>
</evidence>
<dbReference type="PANTHER" id="PTHR43820">
    <property type="entry name" value="HIGH-AFFINITY BRANCHED-CHAIN AMINO ACID TRANSPORT ATP-BINDING PROTEIN LIVF"/>
    <property type="match status" value="1"/>
</dbReference>